<feature type="region of interest" description="Disordered" evidence="5">
    <location>
        <begin position="175"/>
        <end position="196"/>
    </location>
</feature>
<dbReference type="Gene3D" id="3.30.40.10">
    <property type="entry name" value="Zinc/RING finger domain, C3HC4 (zinc finger)"/>
    <property type="match status" value="1"/>
</dbReference>
<keyword evidence="3" id="KW-0862">Zinc</keyword>
<proteinExistence type="predicted"/>
<feature type="region of interest" description="Disordered" evidence="5">
    <location>
        <begin position="379"/>
        <end position="451"/>
    </location>
</feature>
<keyword evidence="1" id="KW-0479">Metal-binding</keyword>
<evidence type="ECO:0000256" key="5">
    <source>
        <dbReference type="SAM" id="MobiDB-lite"/>
    </source>
</evidence>
<protein>
    <recommendedName>
        <fullName evidence="6">RING-type domain-containing protein</fullName>
    </recommendedName>
</protein>
<reference evidence="7 8" key="1">
    <citation type="journal article" date="2024" name="Nat. Commun.">
        <title>Phylogenomics reveals the evolutionary origins of lichenization in chlorophyte algae.</title>
        <authorList>
            <person name="Puginier C."/>
            <person name="Libourel C."/>
            <person name="Otte J."/>
            <person name="Skaloud P."/>
            <person name="Haon M."/>
            <person name="Grisel S."/>
            <person name="Petersen M."/>
            <person name="Berrin J.G."/>
            <person name="Delaux P.M."/>
            <person name="Dal Grande F."/>
            <person name="Keller J."/>
        </authorList>
    </citation>
    <scope>NUCLEOTIDE SEQUENCE [LARGE SCALE GENOMIC DNA]</scope>
    <source>
        <strain evidence="7 8">SAG 2145</strain>
    </source>
</reference>
<feature type="compositionally biased region" description="Basic and acidic residues" evidence="5">
    <location>
        <begin position="46"/>
        <end position="55"/>
    </location>
</feature>
<feature type="region of interest" description="Disordered" evidence="5">
    <location>
        <begin position="116"/>
        <end position="149"/>
    </location>
</feature>
<organism evidence="7 8">
    <name type="scientific">Apatococcus lobatus</name>
    <dbReference type="NCBI Taxonomy" id="904363"/>
    <lineage>
        <taxon>Eukaryota</taxon>
        <taxon>Viridiplantae</taxon>
        <taxon>Chlorophyta</taxon>
        <taxon>core chlorophytes</taxon>
        <taxon>Trebouxiophyceae</taxon>
        <taxon>Chlorellales</taxon>
        <taxon>Chlorellaceae</taxon>
        <taxon>Apatococcus</taxon>
    </lineage>
</organism>
<dbReference type="SUPFAM" id="SSF57850">
    <property type="entry name" value="RING/U-box"/>
    <property type="match status" value="1"/>
</dbReference>
<dbReference type="SMART" id="SM00184">
    <property type="entry name" value="RING"/>
    <property type="match status" value="1"/>
</dbReference>
<dbReference type="AlphaFoldDB" id="A0AAW1S5S8"/>
<feature type="region of interest" description="Disordered" evidence="5">
    <location>
        <begin position="317"/>
        <end position="350"/>
    </location>
</feature>
<dbReference type="PANTHER" id="PTHR46293">
    <property type="entry name" value="E3 UBIQUITIN PROTEIN LIGASE DRIP1"/>
    <property type="match status" value="1"/>
</dbReference>
<dbReference type="InterPro" id="IPR001841">
    <property type="entry name" value="Znf_RING"/>
</dbReference>
<evidence type="ECO:0000256" key="1">
    <source>
        <dbReference type="ARBA" id="ARBA00022723"/>
    </source>
</evidence>
<sequence length="540" mass="56427">MAHQVVQPLHEGPPAAKRQKLSSSAGGQSAKQGAGMPSMEAPVHYMELEKPHKDSSAGLFPDSPPVSGMGPGLQPKPDVPFSKVSTADLQPADSPAVIGNGNSTGTQLHSIQFMPHTAAESDPSDATGSADTMRSMRPSQPDAAGPSVTDFAHAASKGALPAENSITQHASAEAGIGTSDAVSPEDGLPDRVPGTDTAAAAADGMKLAEAEEEEVATGKVERAVRAVATATGCDICGEVMRDPVTAPECMHSFCAACIDEYIFDLQARTCPVCQLEGVSTNLGNMPYHHHRLQFDFTLADVIRKLFPRPEVERQIEERRRDERRFMEQAQRKGQQSEASTPASSPGASFPGFAPASADMITLLLLPAAAQQASSPLVSSAILDPPSAHGPSPPTSNNLADGPTPMDTSQSKQPSSISQSKAGPGSNAHTGAPVSEPSAGQNGAEPLDDHGLDRPYLRVEKGLSVSMLQQYVAARLMEQRAEHGQNGPAVSPPVNGFAAAGSRQSTTSLYLDAHRLPEESTLGALLHQQPGSQVLLLHYGQ</sequence>
<dbReference type="Proteomes" id="UP001438707">
    <property type="component" value="Unassembled WGS sequence"/>
</dbReference>
<feature type="compositionally biased region" description="Low complexity" evidence="5">
    <location>
        <begin position="408"/>
        <end position="420"/>
    </location>
</feature>
<dbReference type="PROSITE" id="PS50089">
    <property type="entry name" value="ZF_RING_2"/>
    <property type="match status" value="1"/>
</dbReference>
<keyword evidence="2 4" id="KW-0863">Zinc-finger</keyword>
<dbReference type="EMBL" id="JALJOS010000003">
    <property type="protein sequence ID" value="KAK9841396.1"/>
    <property type="molecule type" value="Genomic_DNA"/>
</dbReference>
<evidence type="ECO:0000256" key="4">
    <source>
        <dbReference type="PROSITE-ProRule" id="PRU00175"/>
    </source>
</evidence>
<dbReference type="InterPro" id="IPR044807">
    <property type="entry name" value="DRIP1-like"/>
</dbReference>
<keyword evidence="8" id="KW-1185">Reference proteome</keyword>
<evidence type="ECO:0000259" key="6">
    <source>
        <dbReference type="PROSITE" id="PS50089"/>
    </source>
</evidence>
<gene>
    <name evidence="7" type="ORF">WJX74_005096</name>
</gene>
<feature type="compositionally biased region" description="Basic and acidic residues" evidence="5">
    <location>
        <begin position="317"/>
        <end position="330"/>
    </location>
</feature>
<feature type="region of interest" description="Disordered" evidence="5">
    <location>
        <begin position="1"/>
        <end position="79"/>
    </location>
</feature>
<feature type="compositionally biased region" description="Low complexity" evidence="5">
    <location>
        <begin position="21"/>
        <end position="35"/>
    </location>
</feature>
<dbReference type="InterPro" id="IPR018957">
    <property type="entry name" value="Znf_C3HC4_RING-type"/>
</dbReference>
<comment type="caution">
    <text evidence="7">The sequence shown here is derived from an EMBL/GenBank/DDBJ whole genome shotgun (WGS) entry which is preliminary data.</text>
</comment>
<evidence type="ECO:0000256" key="2">
    <source>
        <dbReference type="ARBA" id="ARBA00022771"/>
    </source>
</evidence>
<feature type="compositionally biased region" description="Polar residues" evidence="5">
    <location>
        <begin position="331"/>
        <end position="346"/>
    </location>
</feature>
<accession>A0AAW1S5S8</accession>
<name>A0AAW1S5S8_9CHLO</name>
<dbReference type="InterPro" id="IPR017907">
    <property type="entry name" value="Znf_RING_CS"/>
</dbReference>
<dbReference type="PROSITE" id="PS00518">
    <property type="entry name" value="ZF_RING_1"/>
    <property type="match status" value="1"/>
</dbReference>
<evidence type="ECO:0000313" key="7">
    <source>
        <dbReference type="EMBL" id="KAK9841396.1"/>
    </source>
</evidence>
<feature type="domain" description="RING-type" evidence="6">
    <location>
        <begin position="233"/>
        <end position="274"/>
    </location>
</feature>
<dbReference type="Pfam" id="PF00097">
    <property type="entry name" value="zf-C3HC4"/>
    <property type="match status" value="1"/>
</dbReference>
<evidence type="ECO:0000313" key="8">
    <source>
        <dbReference type="Proteomes" id="UP001438707"/>
    </source>
</evidence>
<dbReference type="GO" id="GO:0008270">
    <property type="term" value="F:zinc ion binding"/>
    <property type="evidence" value="ECO:0007669"/>
    <property type="project" value="UniProtKB-KW"/>
</dbReference>
<dbReference type="InterPro" id="IPR013083">
    <property type="entry name" value="Znf_RING/FYVE/PHD"/>
</dbReference>
<evidence type="ECO:0000256" key="3">
    <source>
        <dbReference type="ARBA" id="ARBA00022833"/>
    </source>
</evidence>
<dbReference type="GO" id="GO:0004842">
    <property type="term" value="F:ubiquitin-protein transferase activity"/>
    <property type="evidence" value="ECO:0007669"/>
    <property type="project" value="InterPro"/>
</dbReference>